<dbReference type="Pfam" id="PF00350">
    <property type="entry name" value="Dynamin_N"/>
    <property type="match status" value="2"/>
</dbReference>
<proteinExistence type="predicted"/>
<keyword evidence="4" id="KW-0342">GTP-binding</keyword>
<feature type="coiled-coil region" evidence="6">
    <location>
        <begin position="914"/>
        <end position="962"/>
    </location>
</feature>
<evidence type="ECO:0000256" key="4">
    <source>
        <dbReference type="ARBA" id="ARBA00023134"/>
    </source>
</evidence>
<evidence type="ECO:0000259" key="7">
    <source>
        <dbReference type="Pfam" id="PF00350"/>
    </source>
</evidence>
<evidence type="ECO:0000256" key="5">
    <source>
        <dbReference type="ARBA" id="ARBA00023136"/>
    </source>
</evidence>
<reference evidence="8 9" key="1">
    <citation type="submission" date="2023-07" db="EMBL/GenBank/DDBJ databases">
        <title>Genomic Encyclopedia of Type Strains, Phase IV (KMG-IV): sequencing the most valuable type-strain genomes for metagenomic binning, comparative biology and taxonomic classification.</title>
        <authorList>
            <person name="Goeker M."/>
        </authorList>
    </citation>
    <scope>NUCLEOTIDE SEQUENCE [LARGE SCALE GENOMIC DNA]</scope>
    <source>
        <strain evidence="8 9">DSM 17723</strain>
    </source>
</reference>
<comment type="subcellular location">
    <subcellularLocation>
        <location evidence="1">Membrane</location>
    </subcellularLocation>
</comment>
<feature type="domain" description="Dynamin N-terminal" evidence="7">
    <location>
        <begin position="44"/>
        <end position="199"/>
    </location>
</feature>
<evidence type="ECO:0000256" key="6">
    <source>
        <dbReference type="SAM" id="Coils"/>
    </source>
</evidence>
<feature type="coiled-coil region" evidence="6">
    <location>
        <begin position="293"/>
        <end position="327"/>
    </location>
</feature>
<evidence type="ECO:0000313" key="9">
    <source>
        <dbReference type="Proteomes" id="UP001232245"/>
    </source>
</evidence>
<dbReference type="Proteomes" id="UP001232245">
    <property type="component" value="Unassembled WGS sequence"/>
</dbReference>
<dbReference type="InterPro" id="IPR045063">
    <property type="entry name" value="Dynamin_N"/>
</dbReference>
<keyword evidence="3" id="KW-0378">Hydrolase</keyword>
<name>A0ABT9YZ23_9BACI</name>
<evidence type="ECO:0000313" key="8">
    <source>
        <dbReference type="EMBL" id="MDQ0225182.1"/>
    </source>
</evidence>
<feature type="domain" description="Dynamin N-terminal" evidence="7">
    <location>
        <begin position="621"/>
        <end position="841"/>
    </location>
</feature>
<gene>
    <name evidence="8" type="ORF">J2S02_001511</name>
</gene>
<evidence type="ECO:0000256" key="1">
    <source>
        <dbReference type="ARBA" id="ARBA00004370"/>
    </source>
</evidence>
<comment type="caution">
    <text evidence="8">The sequence shown here is derived from an EMBL/GenBank/DDBJ whole genome shotgun (WGS) entry which is preliminary data.</text>
</comment>
<dbReference type="InterPro" id="IPR027094">
    <property type="entry name" value="Mitofusin_fam"/>
</dbReference>
<dbReference type="RefSeq" id="WP_307190613.1">
    <property type="nucleotide sequence ID" value="NZ_JAUSTZ010000002.1"/>
</dbReference>
<dbReference type="EMBL" id="JAUSTZ010000002">
    <property type="protein sequence ID" value="MDQ0225182.1"/>
    <property type="molecule type" value="Genomic_DNA"/>
</dbReference>
<evidence type="ECO:0000256" key="3">
    <source>
        <dbReference type="ARBA" id="ARBA00022801"/>
    </source>
</evidence>
<dbReference type="InterPro" id="IPR027417">
    <property type="entry name" value="P-loop_NTPase"/>
</dbReference>
<dbReference type="PANTHER" id="PTHR10465">
    <property type="entry name" value="TRANSMEMBRANE GTPASE FZO1"/>
    <property type="match status" value="1"/>
</dbReference>
<sequence length="1191" mass="138262">MTAAVKTDQYMQMLIRLHEVIQKEDDKRKIVELNEKLYHDKLYIAFAGHFSAGKSSMINKLLNEQVLPTSPIPTSANLVLLENGQNEVTLYSKHKEVIKLATDYSIEQIKDFCKQGDEIERISIRKPYNHLSENIVIMDTPGIDSTDVAHKLSTESMLHIADIIFYVTDYNHVQSEENIAFITEMKERDKLVFLIVNQIDKHNENEVKFSAFKQQIIDTFIETGLHEDDVFFTTLKNDDHKENQLSEIKQIIQAMVQDKEKYVEKNVRKSTDYIVHEHLSKYKEQLQLNNNGKNDLLATLEKYVIKSEKLKEKLNQEEAVILGISQEMNDKLSSILQSANIIPYETREKAKLFLEALEPNFKVGILFSKAKTEQEREKRIKDLFEALVKNVETQITWHLTPLFKEYIQKYMIIDNETLQRVEAFSIKLTKEMIKDTVKTGASFNNQYILTFSSDISELIKRESKREAQAIFDLFLKEISTKNQLDLNKLKEELGKVGNEITHIENKLNKWEQFTQYEQLLATALSAPVNTTINIGEWLRENNFYKQVKIEKLIQNKKIEHKVKGSDKQGEVKYQSNLNHKDKFITETELLLSRLQTINGFKQISESLKGKVVNYRNRKYTVALFGAFSAGKSSFANALIGERLLPSSPTPTTATINKIAPPTNGKEHGKVEVKLKSIEKLIEEVVESIPQLKKENSIEAIISQLKQMESSNHTEEEAIRKYVKALADYENLAKNGLIQSLTVDNFKDYVAKEEKACLVEEVIVYYDCPITKAGITLVDTPGADSLHKRHTDVAFQYMKNADVILYVTYYNHPFSKGDREFLRQLGRVKDTFTLDKMFFIINAIDLAKDEEEVRLVKDYIYDQLLQQELRNVRLYGVSSINVLNKKHERDYIKFKDEFDFFIKQELTNTSILSIHEDLKRANERLRSLIEVAEKDEAEKEKTLAKQKEEKERVQQALASYNGTHIENSVNKEIEELLFYVKQRIFLRFTDYFKEAFHPGAFTNKGDTQEILLSSLQELTKTIEFELLQELQATSLRIEKFIFDALKQEEKRLFNLIKGLTKSITLTTQQEVKINTPTLKVEYAHSWGTSLKPSLKLFKNAKSFFEKNEKQKMNDDLQNRLQDPFQLALNDYQEQFIVYYKNVVEKQLEQLLKSIDNQVDEGYNALFAIDSVDIEQLKLQENQIKNVITILSS</sequence>
<keyword evidence="5" id="KW-0472">Membrane</keyword>
<accession>A0ABT9YZ23</accession>
<keyword evidence="2" id="KW-0547">Nucleotide-binding</keyword>
<dbReference type="CDD" id="cd09912">
    <property type="entry name" value="DLP_2"/>
    <property type="match status" value="2"/>
</dbReference>
<evidence type="ECO:0000256" key="2">
    <source>
        <dbReference type="ARBA" id="ARBA00022741"/>
    </source>
</evidence>
<keyword evidence="6" id="KW-0175">Coiled coil</keyword>
<organism evidence="8 9">
    <name type="scientific">Metabacillus niabensis</name>
    <dbReference type="NCBI Taxonomy" id="324854"/>
    <lineage>
        <taxon>Bacteria</taxon>
        <taxon>Bacillati</taxon>
        <taxon>Bacillota</taxon>
        <taxon>Bacilli</taxon>
        <taxon>Bacillales</taxon>
        <taxon>Bacillaceae</taxon>
        <taxon>Metabacillus</taxon>
    </lineage>
</organism>
<dbReference type="PANTHER" id="PTHR10465:SF0">
    <property type="entry name" value="SARCALUMENIN"/>
    <property type="match status" value="1"/>
</dbReference>
<protein>
    <submittedName>
        <fullName evidence="8">GTPase Era involved in 16S rRNA processing</fullName>
    </submittedName>
</protein>
<dbReference type="Gene3D" id="3.40.50.300">
    <property type="entry name" value="P-loop containing nucleotide triphosphate hydrolases"/>
    <property type="match status" value="2"/>
</dbReference>
<dbReference type="SUPFAM" id="SSF52540">
    <property type="entry name" value="P-loop containing nucleoside triphosphate hydrolases"/>
    <property type="match status" value="2"/>
</dbReference>
<keyword evidence="9" id="KW-1185">Reference proteome</keyword>